<protein>
    <submittedName>
        <fullName evidence="2">Uncharacterized protein</fullName>
    </submittedName>
</protein>
<sequence>MSQLIKYEFRNSRKQITQLIIIIGIVSFILQAIFNGFVRMEIAKIDITGPLAIINTLTALIVAGSSLLMFGTIIAYYLRLANILKTDIYQNRGYITFSLPRSGYQIIGAKLIVAVLWSFILPIVVVLWNILIWMILWVVIPGIVLPSELQEAINVMWREIFNLFNQVDYVLILSIIVNMISSSLFYLLLIFTAVIADYRIGRRKSDSARWIIYAIIFALIWSFIQSALFGSSDFTMIDTTPYSVSINAEEIINYFTRNNFITAAFNGLAGVLLFVFVGYNLEKKIEK</sequence>
<evidence type="ECO:0000256" key="1">
    <source>
        <dbReference type="SAM" id="Phobius"/>
    </source>
</evidence>
<feature type="transmembrane region" description="Helical" evidence="1">
    <location>
        <begin position="260"/>
        <end position="281"/>
    </location>
</feature>
<evidence type="ECO:0000313" key="3">
    <source>
        <dbReference type="Proteomes" id="UP000004191"/>
    </source>
</evidence>
<gene>
    <name evidence="2" type="ORF">HMPREF9709_00218</name>
</gene>
<feature type="transmembrane region" description="Helical" evidence="1">
    <location>
        <begin position="20"/>
        <end position="40"/>
    </location>
</feature>
<dbReference type="AlphaFoldDB" id="H3NLK7"/>
<name>H3NLK7_9FIRM</name>
<dbReference type="EMBL" id="AGEI01000006">
    <property type="protein sequence ID" value="EHR35859.1"/>
    <property type="molecule type" value="Genomic_DNA"/>
</dbReference>
<reference evidence="2 3" key="1">
    <citation type="submission" date="2012-01" db="EMBL/GenBank/DDBJ databases">
        <title>The Genome Sequence of Helcococcus kunzii ATCC 51366.</title>
        <authorList>
            <consortium name="The Broad Institute Genome Sequencing Platform"/>
            <person name="Earl A."/>
            <person name="Ward D."/>
            <person name="Feldgarden M."/>
            <person name="Gevers D."/>
            <person name="Huys G."/>
            <person name="Young S.K."/>
            <person name="Zeng Q."/>
            <person name="Gargeya S."/>
            <person name="Fitzgerald M."/>
            <person name="Haas B."/>
            <person name="Abouelleil A."/>
            <person name="Alvarado L."/>
            <person name="Arachchi H.M."/>
            <person name="Berlin A."/>
            <person name="Chapman S.B."/>
            <person name="Gearin G."/>
            <person name="Goldberg J."/>
            <person name="Griggs A."/>
            <person name="Gujja S."/>
            <person name="Hansen M."/>
            <person name="Heiman D."/>
            <person name="Howarth C."/>
            <person name="Larimer J."/>
            <person name="Lui A."/>
            <person name="MacDonald P.J.P."/>
            <person name="McCowen C."/>
            <person name="Montmayeur A."/>
            <person name="Murphy C."/>
            <person name="Neiman D."/>
            <person name="Pearson M."/>
            <person name="Priest M."/>
            <person name="Roberts A."/>
            <person name="Saif S."/>
            <person name="Shea T."/>
            <person name="Sisk P."/>
            <person name="Stolte C."/>
            <person name="Sykes S."/>
            <person name="Wortman J."/>
            <person name="Nusbaum C."/>
            <person name="Birren B."/>
        </authorList>
    </citation>
    <scope>NUCLEOTIDE SEQUENCE [LARGE SCALE GENOMIC DNA]</scope>
    <source>
        <strain evidence="2 3">ATCC 51366</strain>
    </source>
</reference>
<keyword evidence="1" id="KW-0812">Transmembrane</keyword>
<dbReference type="eggNOG" id="ENOG50337D0">
    <property type="taxonomic scope" value="Bacteria"/>
</dbReference>
<accession>H3NLK7</accession>
<dbReference type="STRING" id="883114.HMPREF9709_00218"/>
<keyword evidence="1" id="KW-0472">Membrane</keyword>
<evidence type="ECO:0000313" key="2">
    <source>
        <dbReference type="EMBL" id="EHR35859.1"/>
    </source>
</evidence>
<dbReference type="RefSeq" id="WP_005397118.1">
    <property type="nucleotide sequence ID" value="NZ_JH601088.1"/>
</dbReference>
<feature type="transmembrane region" description="Helical" evidence="1">
    <location>
        <begin position="52"/>
        <end position="78"/>
    </location>
</feature>
<dbReference type="HOGENOM" id="CLU_968988_0_0_9"/>
<feature type="transmembrane region" description="Helical" evidence="1">
    <location>
        <begin position="169"/>
        <end position="198"/>
    </location>
</feature>
<organism evidence="2 3">
    <name type="scientific">Helcococcus kunzii ATCC 51366</name>
    <dbReference type="NCBI Taxonomy" id="883114"/>
    <lineage>
        <taxon>Bacteria</taxon>
        <taxon>Bacillati</taxon>
        <taxon>Bacillota</taxon>
        <taxon>Tissierellia</taxon>
        <taxon>Tissierellales</taxon>
        <taxon>Peptoniphilaceae</taxon>
        <taxon>Helcococcus</taxon>
    </lineage>
</organism>
<dbReference type="Proteomes" id="UP000004191">
    <property type="component" value="Unassembled WGS sequence"/>
</dbReference>
<feature type="transmembrane region" description="Helical" evidence="1">
    <location>
        <begin position="210"/>
        <end position="229"/>
    </location>
</feature>
<keyword evidence="1" id="KW-1133">Transmembrane helix</keyword>
<proteinExistence type="predicted"/>
<comment type="caution">
    <text evidence="2">The sequence shown here is derived from an EMBL/GenBank/DDBJ whole genome shotgun (WGS) entry which is preliminary data.</text>
</comment>
<keyword evidence="3" id="KW-1185">Reference proteome</keyword>
<dbReference type="OrthoDB" id="9816138at2"/>
<dbReference type="GeneID" id="96998242"/>
<feature type="transmembrane region" description="Helical" evidence="1">
    <location>
        <begin position="111"/>
        <end position="140"/>
    </location>
</feature>